<gene>
    <name evidence="1" type="primary">P27</name>
</gene>
<organism evidence="1 2">
    <name type="scientific">Honeysuckle ringspot virus</name>
    <dbReference type="NCBI Taxonomy" id="943272"/>
    <lineage>
        <taxon>Viruses</taxon>
        <taxon>Riboviria</taxon>
        <taxon>Orthornavirae</taxon>
        <taxon>Kitrinoviricota</taxon>
        <taxon>Tolucaviricetes</taxon>
        <taxon>Tolivirales</taxon>
        <taxon>Tombusviridae</taxon>
        <taxon>Procedovirinae</taxon>
        <taxon>Alphacarmovirus</taxon>
        <taxon>Alphacarmovirus lonicerae</taxon>
    </lineage>
</organism>
<dbReference type="EMBL" id="HQ677625">
    <property type="protein sequence ID" value="ADV15467.1"/>
    <property type="molecule type" value="Genomic_RNA"/>
</dbReference>
<reference evidence="1 2" key="1">
    <citation type="journal article" date="2011" name="Arch. Virol.">
        <title>The complete nucleotide sequence and genome organization of a novel carmovirus - honeysuckle ringspot virus isolated from honeysuckle.</title>
        <authorList>
            <person name="Gulati-Sakhuja A."/>
            <person name="Rains L."/>
            <person name="Tian T."/>
            <person name="Liu H.Y."/>
        </authorList>
    </citation>
    <scope>NUCLEOTIDE SEQUENCE [LARGE SCALE GENOMIC DNA]</scope>
    <source>
        <strain evidence="1">California</strain>
    </source>
</reference>
<sequence>MLLDFCFKAIIAPPIVGTVVAMGLAGLTVRTTIGVVEFEARAVRTVVDYITSKGKTLPGKPKYPKAKVNVFLEELAEVDGDDRELPDLLETVEVKKEDGEGKMVVVRTKAKVNRHTRGRFVHRLVCATKNHLGGTPNNSTANKLVAYKFMVGKCKEQHLVETHTREVCSLAMAAIFTPDVHDVNMHLALNSHAAYRRRVALAQAQEVQSWQLRLLKHPLKYDSWERAWLWANGAPTQEPFRFIK</sequence>
<dbReference type="RefSeq" id="YP_004191790.1">
    <property type="nucleotide sequence ID" value="NC_014967.1"/>
</dbReference>
<dbReference type="OrthoDB" id="12338at10239"/>
<dbReference type="Proteomes" id="UP000204199">
    <property type="component" value="Segment"/>
</dbReference>
<proteinExistence type="predicted"/>
<dbReference type="GeneID" id="10149214"/>
<evidence type="ECO:0000313" key="1">
    <source>
        <dbReference type="EMBL" id="ADV15467.1"/>
    </source>
</evidence>
<accession>E7EEK5</accession>
<evidence type="ECO:0000313" key="2">
    <source>
        <dbReference type="Proteomes" id="UP000204199"/>
    </source>
</evidence>
<name>E7EEK5_9TOMB</name>
<keyword evidence="2" id="KW-1185">Reference proteome</keyword>
<dbReference type="KEGG" id="vg:10149214"/>
<protein>
    <submittedName>
        <fullName evidence="1">p27</fullName>
    </submittedName>
</protein>